<feature type="chain" id="PRO_5021805409" description="Dockerin domain-containing protein" evidence="1">
    <location>
        <begin position="28"/>
        <end position="639"/>
    </location>
</feature>
<accession>A0A518AMH8</accession>
<dbReference type="SUPFAM" id="SSF63446">
    <property type="entry name" value="Type I dockerin domain"/>
    <property type="match status" value="1"/>
</dbReference>
<dbReference type="AlphaFoldDB" id="A0A518AMH8"/>
<evidence type="ECO:0000256" key="1">
    <source>
        <dbReference type="SAM" id="SignalP"/>
    </source>
</evidence>
<reference evidence="2 3" key="1">
    <citation type="submission" date="2019-02" db="EMBL/GenBank/DDBJ databases">
        <title>Deep-cultivation of Planctomycetes and their phenomic and genomic characterization uncovers novel biology.</title>
        <authorList>
            <person name="Wiegand S."/>
            <person name="Jogler M."/>
            <person name="Boedeker C."/>
            <person name="Pinto D."/>
            <person name="Vollmers J."/>
            <person name="Rivas-Marin E."/>
            <person name="Kohn T."/>
            <person name="Peeters S.H."/>
            <person name="Heuer A."/>
            <person name="Rast P."/>
            <person name="Oberbeckmann S."/>
            <person name="Bunk B."/>
            <person name="Jeske O."/>
            <person name="Meyerdierks A."/>
            <person name="Storesund J.E."/>
            <person name="Kallscheuer N."/>
            <person name="Luecker S."/>
            <person name="Lage O.M."/>
            <person name="Pohl T."/>
            <person name="Merkel B.J."/>
            <person name="Hornburger P."/>
            <person name="Mueller R.-W."/>
            <person name="Bruemmer F."/>
            <person name="Labrenz M."/>
            <person name="Spormann A.M."/>
            <person name="Op den Camp H."/>
            <person name="Overmann J."/>
            <person name="Amann R."/>
            <person name="Jetten M.S.M."/>
            <person name="Mascher T."/>
            <person name="Medema M.H."/>
            <person name="Devos D.P."/>
            <person name="Kaster A.-K."/>
            <person name="Ovreas L."/>
            <person name="Rohde M."/>
            <person name="Galperin M.Y."/>
            <person name="Jogler C."/>
        </authorList>
    </citation>
    <scope>NUCLEOTIDE SEQUENCE [LARGE SCALE GENOMIC DNA]</scope>
    <source>
        <strain evidence="2 3">Pan181</strain>
    </source>
</reference>
<proteinExistence type="predicted"/>
<dbReference type="OrthoDB" id="241852at2"/>
<dbReference type="RefSeq" id="WP_145246689.1">
    <property type="nucleotide sequence ID" value="NZ_CP036278.1"/>
</dbReference>
<name>A0A518AMH8_9BACT</name>
<dbReference type="GO" id="GO:0004553">
    <property type="term" value="F:hydrolase activity, hydrolyzing O-glycosyl compounds"/>
    <property type="evidence" value="ECO:0007669"/>
    <property type="project" value="InterPro"/>
</dbReference>
<evidence type="ECO:0000313" key="2">
    <source>
        <dbReference type="EMBL" id="QDU55901.1"/>
    </source>
</evidence>
<dbReference type="InterPro" id="IPR002105">
    <property type="entry name" value="Dockerin_1_rpt"/>
</dbReference>
<dbReference type="Gene3D" id="1.10.1330.10">
    <property type="entry name" value="Dockerin domain"/>
    <property type="match status" value="1"/>
</dbReference>
<dbReference type="GO" id="GO:0000272">
    <property type="term" value="P:polysaccharide catabolic process"/>
    <property type="evidence" value="ECO:0007669"/>
    <property type="project" value="InterPro"/>
</dbReference>
<sequence length="639" mass="67010" precursor="true">MPSKHLNRLLYMGAFVFVLGVSTHSLAQTDFTWTGNGDGSTYGDGNNWEVEGFSGFLPDGEDDAIAIIGNGDTVFVQGSPVAPGQIAIGYNEGQSGHLVVTPTGSLRLYNGSQASVNLSSGGINVGGVGTASLTVQPGGSLESGYIIVQGSGNTVVLDGTGFATTTASIFNVEGKASGFNVLSGNSMRIIGPNVDITSNTFDVDAGATYVAEITGASHSTFKTPNNASADGVLQVEFSGYTPQQGDSWDLIDAPGFNSMFSDVVVVDSNLTPGQTFTFEAVADASSDYGYFGRLSLEQHLYLQVDRNTNEMTIMGGTSPIELDGYTVSSVLGGLNPANWNSLQDDSVGTWRESPQGGATTQLSELEPNGTFAISSSSPVSLGNVFQKPTATTIGSELEDIQFEYFTTDGSVVQGQVVYVGDKVYNDVVLVVDPTSGQAYIQNQSAIPVSIDGYNIHSDSGSLLPNDGDWLSLEDQSVGTWRESGESANNLSELLSSGSVTLSGQVFELGNLFLTEANGGMEDLVFNYLLDGEETFTQGAVVFRDIVQTAGDYNRDGIVNIADYTLWRDNLGRSVSNGTVADGNNDGVINMADYNIWKSNFGLPSSGSVSAVGSANVPEPNSLALVLLASIGLAVRGFRR</sequence>
<dbReference type="EMBL" id="CP036278">
    <property type="protein sequence ID" value="QDU55901.1"/>
    <property type="molecule type" value="Genomic_DNA"/>
</dbReference>
<evidence type="ECO:0008006" key="4">
    <source>
        <dbReference type="Google" id="ProtNLM"/>
    </source>
</evidence>
<dbReference type="Pfam" id="PF00404">
    <property type="entry name" value="Dockerin_1"/>
    <property type="match status" value="1"/>
</dbReference>
<keyword evidence="1" id="KW-0732">Signal</keyword>
<dbReference type="InterPro" id="IPR036439">
    <property type="entry name" value="Dockerin_dom_sf"/>
</dbReference>
<gene>
    <name evidence="2" type="ORF">Pan181_21030</name>
</gene>
<feature type="signal peptide" evidence="1">
    <location>
        <begin position="1"/>
        <end position="27"/>
    </location>
</feature>
<dbReference type="PROSITE" id="PS00018">
    <property type="entry name" value="EF_HAND_1"/>
    <property type="match status" value="1"/>
</dbReference>
<keyword evidence="3" id="KW-1185">Reference proteome</keyword>
<dbReference type="KEGG" id="amuc:Pan181_21030"/>
<dbReference type="Proteomes" id="UP000315750">
    <property type="component" value="Chromosome"/>
</dbReference>
<evidence type="ECO:0000313" key="3">
    <source>
        <dbReference type="Proteomes" id="UP000315750"/>
    </source>
</evidence>
<dbReference type="InterPro" id="IPR018247">
    <property type="entry name" value="EF_Hand_1_Ca_BS"/>
</dbReference>
<protein>
    <recommendedName>
        <fullName evidence="4">Dockerin domain-containing protein</fullName>
    </recommendedName>
</protein>
<organism evidence="2 3">
    <name type="scientific">Aeoliella mucimassa</name>
    <dbReference type="NCBI Taxonomy" id="2527972"/>
    <lineage>
        <taxon>Bacteria</taxon>
        <taxon>Pseudomonadati</taxon>
        <taxon>Planctomycetota</taxon>
        <taxon>Planctomycetia</taxon>
        <taxon>Pirellulales</taxon>
        <taxon>Lacipirellulaceae</taxon>
        <taxon>Aeoliella</taxon>
    </lineage>
</organism>